<evidence type="ECO:0000256" key="5">
    <source>
        <dbReference type="ARBA" id="ARBA00022801"/>
    </source>
</evidence>
<organism evidence="6">
    <name type="scientific">bioreactor metagenome</name>
    <dbReference type="NCBI Taxonomy" id="1076179"/>
    <lineage>
        <taxon>unclassified sequences</taxon>
        <taxon>metagenomes</taxon>
        <taxon>ecological metagenomes</taxon>
    </lineage>
</organism>
<dbReference type="CDD" id="cd05656">
    <property type="entry name" value="M42_Frv"/>
    <property type="match status" value="1"/>
</dbReference>
<dbReference type="Gene3D" id="2.40.30.40">
    <property type="entry name" value="Peptidase M42, domain 2"/>
    <property type="match status" value="1"/>
</dbReference>
<dbReference type="InterPro" id="IPR023367">
    <property type="entry name" value="Peptidase_M42_dom2"/>
</dbReference>
<dbReference type="InterPro" id="IPR008007">
    <property type="entry name" value="Peptidase_M42"/>
</dbReference>
<reference evidence="6" key="1">
    <citation type="submission" date="2019-08" db="EMBL/GenBank/DDBJ databases">
        <authorList>
            <person name="Kucharzyk K."/>
            <person name="Murdoch R.W."/>
            <person name="Higgins S."/>
            <person name="Loffler F."/>
        </authorList>
    </citation>
    <scope>NUCLEOTIDE SEQUENCE</scope>
</reference>
<dbReference type="SUPFAM" id="SSF101821">
    <property type="entry name" value="Aminopeptidase/glucanase lid domain"/>
    <property type="match status" value="1"/>
</dbReference>
<keyword evidence="3" id="KW-0645">Protease</keyword>
<dbReference type="InterPro" id="IPR051464">
    <property type="entry name" value="Peptidase_M42_aminopept"/>
</dbReference>
<dbReference type="PANTHER" id="PTHR32481:SF0">
    <property type="entry name" value="AMINOPEPTIDASE YPDE-RELATED"/>
    <property type="match status" value="1"/>
</dbReference>
<dbReference type="Pfam" id="PF05343">
    <property type="entry name" value="Peptidase_M42"/>
    <property type="match status" value="1"/>
</dbReference>
<dbReference type="SUPFAM" id="SSF53187">
    <property type="entry name" value="Zn-dependent exopeptidases"/>
    <property type="match status" value="1"/>
</dbReference>
<dbReference type="GO" id="GO:0006508">
    <property type="term" value="P:proteolysis"/>
    <property type="evidence" value="ECO:0007669"/>
    <property type="project" value="UniProtKB-KW"/>
</dbReference>
<protein>
    <submittedName>
        <fullName evidence="6">Putative aminopeptidase YsdC</fullName>
        <ecNumber evidence="6">3.4.11.-</ecNumber>
    </submittedName>
</protein>
<dbReference type="EC" id="3.4.11.-" evidence="6"/>
<comment type="similarity">
    <text evidence="1">Belongs to the peptidase M42 family.</text>
</comment>
<keyword evidence="4" id="KW-0479">Metal-binding</keyword>
<dbReference type="GO" id="GO:0004177">
    <property type="term" value="F:aminopeptidase activity"/>
    <property type="evidence" value="ECO:0007669"/>
    <property type="project" value="UniProtKB-KW"/>
</dbReference>
<evidence type="ECO:0000256" key="2">
    <source>
        <dbReference type="ARBA" id="ARBA00022438"/>
    </source>
</evidence>
<evidence type="ECO:0000256" key="3">
    <source>
        <dbReference type="ARBA" id="ARBA00022670"/>
    </source>
</evidence>
<dbReference type="AlphaFoldDB" id="A0A644TW88"/>
<proteinExistence type="inferred from homology"/>
<name>A0A644TW88_9ZZZZ</name>
<evidence type="ECO:0000256" key="1">
    <source>
        <dbReference type="ARBA" id="ARBA00006272"/>
    </source>
</evidence>
<sequence>MTPSEKEIERFRTLTQLPGIAAHEMRVRDYMKAQFSAYSDELVFDGLGSVFAVKRSKKAGAPKVMMSGHMDEVGFVIKQITPKGLLKFFPLGRTWEHVVMAQRVKVYSSLTGQAYPGAVASIPPHLLPEDSTRRLLSLDQMLIDIGAESKQEVLDAGLRPGDMIVVDGPFVPLLGGKKLLSKAWDNRFGCALALDVLEAVAGEELDVDLYIGATVQEESGLRGAKTSGYMIEPEVSVVFESSAANDNMGDPEELGQQGKGVLLRYLDRTSITHRGLFMYATGLAERKKIPFQYFMALGGTDSGEIHTARSGCPSITVGVPSRYIHTNSSIMDYRDYVAARDFALAFLRSLDRERYEKEILSYSR</sequence>
<dbReference type="EMBL" id="VSSQ01000054">
    <property type="protein sequence ID" value="MPL70687.1"/>
    <property type="molecule type" value="Genomic_DNA"/>
</dbReference>
<comment type="caution">
    <text evidence="6">The sequence shown here is derived from an EMBL/GenBank/DDBJ whole genome shotgun (WGS) entry which is preliminary data.</text>
</comment>
<dbReference type="PIRSF" id="PIRSF001123">
    <property type="entry name" value="PepA_GA"/>
    <property type="match status" value="1"/>
</dbReference>
<dbReference type="GO" id="GO:0046872">
    <property type="term" value="F:metal ion binding"/>
    <property type="evidence" value="ECO:0007669"/>
    <property type="project" value="UniProtKB-KW"/>
</dbReference>
<keyword evidence="5 6" id="KW-0378">Hydrolase</keyword>
<evidence type="ECO:0000256" key="4">
    <source>
        <dbReference type="ARBA" id="ARBA00022723"/>
    </source>
</evidence>
<evidence type="ECO:0000313" key="6">
    <source>
        <dbReference type="EMBL" id="MPL70687.1"/>
    </source>
</evidence>
<dbReference type="PANTHER" id="PTHR32481">
    <property type="entry name" value="AMINOPEPTIDASE"/>
    <property type="match status" value="1"/>
</dbReference>
<keyword evidence="2 6" id="KW-0031">Aminopeptidase</keyword>
<gene>
    <name evidence="6" type="primary">ysdC_4</name>
    <name evidence="6" type="ORF">SDC9_16447</name>
</gene>
<dbReference type="Gene3D" id="3.40.630.10">
    <property type="entry name" value="Zn peptidases"/>
    <property type="match status" value="1"/>
</dbReference>
<accession>A0A644TW88</accession>